<dbReference type="InterPro" id="IPR041405">
    <property type="entry name" value="T3RM_EcoP15I_C"/>
</dbReference>
<dbReference type="Pfam" id="PF18273">
    <property type="entry name" value="T3RM_EcoP15I_C"/>
    <property type="match status" value="1"/>
</dbReference>
<evidence type="ECO:0000313" key="3">
    <source>
        <dbReference type="Proteomes" id="UP001225598"/>
    </source>
</evidence>
<evidence type="ECO:0000313" key="2">
    <source>
        <dbReference type="EMBL" id="WIM68709.1"/>
    </source>
</evidence>
<keyword evidence="2" id="KW-0808">Transferase</keyword>
<dbReference type="EMBL" id="CP126969">
    <property type="protein sequence ID" value="WIM68709.1"/>
    <property type="molecule type" value="Genomic_DNA"/>
</dbReference>
<gene>
    <name evidence="2" type="ORF">QP027_04805</name>
</gene>
<evidence type="ECO:0000259" key="1">
    <source>
        <dbReference type="Pfam" id="PF18273"/>
    </source>
</evidence>
<organism evidence="2 3">
    <name type="scientific">Corynebacterium breve</name>
    <dbReference type="NCBI Taxonomy" id="3049799"/>
    <lineage>
        <taxon>Bacteria</taxon>
        <taxon>Bacillati</taxon>
        <taxon>Actinomycetota</taxon>
        <taxon>Actinomycetes</taxon>
        <taxon>Mycobacteriales</taxon>
        <taxon>Corynebacteriaceae</taxon>
        <taxon>Corynebacterium</taxon>
    </lineage>
</organism>
<accession>A0ABY8VGD3</accession>
<name>A0ABY8VGD3_9CORY</name>
<dbReference type="Proteomes" id="UP001225598">
    <property type="component" value="Chromosome"/>
</dbReference>
<protein>
    <submittedName>
        <fullName evidence="2">DNA methyltransferase</fullName>
    </submittedName>
</protein>
<keyword evidence="2" id="KW-0489">Methyltransferase</keyword>
<reference evidence="2 3" key="1">
    <citation type="submission" date="2023-05" db="EMBL/GenBank/DDBJ databases">
        <title>Corynebacterium suedekumii sp. nov. and Corynebacterium breve sp. nov. isolated from raw cow's milk.</title>
        <authorList>
            <person name="Baer M.K."/>
            <person name="Mehl L."/>
            <person name="Hellmuth R."/>
            <person name="Marke G."/>
            <person name="Lipski A."/>
        </authorList>
    </citation>
    <scope>NUCLEOTIDE SEQUENCE [LARGE SCALE GENOMIC DNA]</scope>
    <source>
        <strain evidence="2 3">R4</strain>
    </source>
</reference>
<dbReference type="RefSeq" id="WP_284826431.1">
    <property type="nucleotide sequence ID" value="NZ_CP126969.1"/>
</dbReference>
<proteinExistence type="predicted"/>
<dbReference type="GO" id="GO:0032259">
    <property type="term" value="P:methylation"/>
    <property type="evidence" value="ECO:0007669"/>
    <property type="project" value="UniProtKB-KW"/>
</dbReference>
<dbReference type="Gene3D" id="3.40.50.150">
    <property type="entry name" value="Vaccinia Virus protein VP39"/>
    <property type="match status" value="1"/>
</dbReference>
<sequence length="290" mass="32375">MRPDDEDANTYHPFWSHLFAKDVYGTAESANLELKEYFGTKDVFDTVKPVRLIRALLGHMRGVENDTDFTVIDFFSGSATTAEAVLDINAREGLGLKYILVQLDDGIAEDRIARTLGFATIDQIGRERIKRAAAKIKEETGADIDYGFKLFRLDEPSEQTIDQLYEFDPSQGALFEGDYVSKFATDEASGKDVILTTWLNQDGFGLNAKPGQVNLAGYTLDVCEDSAYIIDTGLTSDDVVELVRLIETGELDVSRIVVFGYSVKFNVMHELKKNMNVLKSGRNVTVIERL</sequence>
<dbReference type="SUPFAM" id="SSF53335">
    <property type="entry name" value="S-adenosyl-L-methionine-dependent methyltransferases"/>
    <property type="match status" value="1"/>
</dbReference>
<dbReference type="InterPro" id="IPR029063">
    <property type="entry name" value="SAM-dependent_MTases_sf"/>
</dbReference>
<keyword evidence="3" id="KW-1185">Reference proteome</keyword>
<dbReference type="GO" id="GO:0008168">
    <property type="term" value="F:methyltransferase activity"/>
    <property type="evidence" value="ECO:0007669"/>
    <property type="project" value="UniProtKB-KW"/>
</dbReference>
<feature type="domain" description="Type III R-M EcoP15I C-terminal" evidence="1">
    <location>
        <begin position="190"/>
        <end position="283"/>
    </location>
</feature>